<evidence type="ECO:0000256" key="3">
    <source>
        <dbReference type="ARBA" id="ARBA00022741"/>
    </source>
</evidence>
<keyword evidence="10" id="KW-1185">Reference proteome</keyword>
<dbReference type="InterPro" id="IPR010737">
    <property type="entry name" value="4-carb_acid_sugar_kinase_N"/>
</dbReference>
<dbReference type="Proteomes" id="UP000312512">
    <property type="component" value="Unassembled WGS sequence"/>
</dbReference>
<dbReference type="SUPFAM" id="SSF142764">
    <property type="entry name" value="YgbK-like"/>
    <property type="match status" value="1"/>
</dbReference>
<feature type="domain" description="Four-carbon acid sugar kinase N-terminal" evidence="7">
    <location>
        <begin position="35"/>
        <end position="230"/>
    </location>
</feature>
<dbReference type="Pfam" id="PF07005">
    <property type="entry name" value="SBD_N"/>
    <property type="match status" value="1"/>
</dbReference>
<organism evidence="9 10">
    <name type="scientific">Nonomuraea phyllanthi</name>
    <dbReference type="NCBI Taxonomy" id="2219224"/>
    <lineage>
        <taxon>Bacteria</taxon>
        <taxon>Bacillati</taxon>
        <taxon>Actinomycetota</taxon>
        <taxon>Actinomycetes</taxon>
        <taxon>Streptosporangiales</taxon>
        <taxon>Streptosporangiaceae</taxon>
        <taxon>Nonomuraea</taxon>
    </lineage>
</organism>
<dbReference type="Pfam" id="PF17042">
    <property type="entry name" value="NBD_C"/>
    <property type="match status" value="1"/>
</dbReference>
<dbReference type="InterPro" id="IPR042213">
    <property type="entry name" value="NBD_C_sf"/>
</dbReference>
<dbReference type="OrthoDB" id="9778478at2"/>
<proteinExistence type="inferred from homology"/>
<evidence type="ECO:0000313" key="10">
    <source>
        <dbReference type="Proteomes" id="UP000312512"/>
    </source>
</evidence>
<protein>
    <recommendedName>
        <fullName evidence="11">4-hydroxythreonine-4-phosphate dehydrogenase</fullName>
    </recommendedName>
</protein>
<evidence type="ECO:0000256" key="5">
    <source>
        <dbReference type="ARBA" id="ARBA00022840"/>
    </source>
</evidence>
<reference evidence="9 10" key="1">
    <citation type="submission" date="2019-10" db="EMBL/GenBank/DDBJ databases">
        <title>Nonomuraea sp. nov., isolated from Phyllanthus amarus.</title>
        <authorList>
            <person name="Klykleung N."/>
            <person name="Tanasupawat S."/>
        </authorList>
    </citation>
    <scope>NUCLEOTIDE SEQUENCE [LARGE SCALE GENOMIC DNA]</scope>
    <source>
        <strain evidence="9 10">PA1-10</strain>
    </source>
</reference>
<keyword evidence="3" id="KW-0547">Nucleotide-binding</keyword>
<sequence>MRRGPRDSQATVAYSARFVQYSSRDSRSSRKRHVLALADDLTGAAETAAALMSPARPARIALSGVTGAAPVVVADLDSRHHPRTYDLVREALRQAGDRRVFVKVDSLLRGNVAATVAACLDAPVVLAPALPSAGRTVVGGVPYLQGVPLRETRAWRAESRPAPASVGEALGEVPWVHVPVGADPAAAAAAGTVAVCDAETDADLDAIVAAVLRGSRRTRLVGAGGLAAALGRALGGGAASCEASPRNGRLLVVVGTAEPGALDQVRLLVEHGARHLPVHVELDTPASSATAGQVREALAAGAVVLTARGPAVTGTLGPVVRDALGDEPADLVLTGGGTARRVLDALGVRELIPLDQVHYGAVHSRTPEGHSVVTRPGSFGAADSLLRMATHLDHLHPDHLHPKG</sequence>
<evidence type="ECO:0000256" key="4">
    <source>
        <dbReference type="ARBA" id="ARBA00022777"/>
    </source>
</evidence>
<dbReference type="Gene3D" id="3.40.50.10840">
    <property type="entry name" value="Putative sugar-binding, N-terminal domain"/>
    <property type="match status" value="1"/>
</dbReference>
<evidence type="ECO:0000259" key="8">
    <source>
        <dbReference type="Pfam" id="PF17042"/>
    </source>
</evidence>
<evidence type="ECO:0000256" key="6">
    <source>
        <dbReference type="ARBA" id="ARBA00023277"/>
    </source>
</evidence>
<feature type="domain" description="Four-carbon acid sugar kinase nucleotide binding" evidence="8">
    <location>
        <begin position="289"/>
        <end position="385"/>
    </location>
</feature>
<evidence type="ECO:0000259" key="7">
    <source>
        <dbReference type="Pfam" id="PF07005"/>
    </source>
</evidence>
<keyword evidence="5" id="KW-0067">ATP-binding</keyword>
<dbReference type="GO" id="GO:0005524">
    <property type="term" value="F:ATP binding"/>
    <property type="evidence" value="ECO:0007669"/>
    <property type="project" value="UniProtKB-KW"/>
</dbReference>
<keyword evidence="6" id="KW-0119">Carbohydrate metabolism</keyword>
<dbReference type="InterPro" id="IPR031475">
    <property type="entry name" value="NBD_C"/>
</dbReference>
<dbReference type="GO" id="GO:0016301">
    <property type="term" value="F:kinase activity"/>
    <property type="evidence" value="ECO:0007669"/>
    <property type="project" value="UniProtKB-KW"/>
</dbReference>
<dbReference type="EMBL" id="VDLX02000008">
    <property type="protein sequence ID" value="KAB8193013.1"/>
    <property type="molecule type" value="Genomic_DNA"/>
</dbReference>
<dbReference type="AlphaFoldDB" id="A0A5C4WCG8"/>
<gene>
    <name evidence="9" type="ORF">FH608_021970</name>
</gene>
<evidence type="ECO:0000256" key="1">
    <source>
        <dbReference type="ARBA" id="ARBA00005715"/>
    </source>
</evidence>
<evidence type="ECO:0000256" key="2">
    <source>
        <dbReference type="ARBA" id="ARBA00022679"/>
    </source>
</evidence>
<evidence type="ECO:0000313" key="9">
    <source>
        <dbReference type="EMBL" id="KAB8193013.1"/>
    </source>
</evidence>
<name>A0A5C4WCG8_9ACTN</name>
<keyword evidence="2" id="KW-0808">Transferase</keyword>
<keyword evidence="4" id="KW-0418">Kinase</keyword>
<evidence type="ECO:0008006" key="11">
    <source>
        <dbReference type="Google" id="ProtNLM"/>
    </source>
</evidence>
<comment type="caution">
    <text evidence="9">The sequence shown here is derived from an EMBL/GenBank/DDBJ whole genome shotgun (WGS) entry which is preliminary data.</text>
</comment>
<dbReference type="InterPro" id="IPR037051">
    <property type="entry name" value="4-carb_acid_sugar_kinase_N_sf"/>
</dbReference>
<comment type="similarity">
    <text evidence="1">Belongs to the four-carbon acid sugar kinase family.</text>
</comment>
<accession>A0A5C4WCG8</accession>
<dbReference type="Gene3D" id="3.40.980.20">
    <property type="entry name" value="Four-carbon acid sugar kinase, nucleotide binding domain"/>
    <property type="match status" value="1"/>
</dbReference>